<evidence type="ECO:0000313" key="2">
    <source>
        <dbReference type="Proteomes" id="UP000257030"/>
    </source>
</evidence>
<evidence type="ECO:0008006" key="3">
    <source>
        <dbReference type="Google" id="ProtNLM"/>
    </source>
</evidence>
<accession>A0A3D9CZ29</accession>
<evidence type="ECO:0000313" key="1">
    <source>
        <dbReference type="EMBL" id="REC71019.1"/>
    </source>
</evidence>
<proteinExistence type="predicted"/>
<dbReference type="AlphaFoldDB" id="A0A3D9CZ29"/>
<organism evidence="1 2">
    <name type="scientific">Chryseobacterium elymi</name>
    <dbReference type="NCBI Taxonomy" id="395936"/>
    <lineage>
        <taxon>Bacteria</taxon>
        <taxon>Pseudomonadati</taxon>
        <taxon>Bacteroidota</taxon>
        <taxon>Flavobacteriia</taxon>
        <taxon>Flavobacteriales</taxon>
        <taxon>Weeksellaceae</taxon>
        <taxon>Chryseobacterium group</taxon>
        <taxon>Chryseobacterium</taxon>
    </lineage>
</organism>
<dbReference type="EMBL" id="QNUH01000052">
    <property type="protein sequence ID" value="REC71019.1"/>
    <property type="molecule type" value="Genomic_DNA"/>
</dbReference>
<keyword evidence="2" id="KW-1185">Reference proteome</keyword>
<reference evidence="1 2" key="1">
    <citation type="journal article" date="2010" name="Syst. Appl. Microbiol.">
        <title>Four new species of Chryseobacterium from the rhizosphere of coastal sand dune plants, Chryseobacterium elymi sp. nov., Chryseobacterium hagamense sp. nov., Chryseobacterium lathyri sp. nov. and Chryseobacterium rhizosphaerae sp. nov.</title>
        <authorList>
            <person name="Cho S.H."/>
            <person name="Lee K.S."/>
            <person name="Shin D.S."/>
            <person name="Han J.H."/>
            <person name="Park K.S."/>
            <person name="Lee C.H."/>
            <person name="Park K.H."/>
            <person name="Kim S.B."/>
        </authorList>
    </citation>
    <scope>NUCLEOTIDE SEQUENCE [LARGE SCALE GENOMIC DNA]</scope>
    <source>
        <strain evidence="1 2">KCTC 22547</strain>
    </source>
</reference>
<protein>
    <recommendedName>
        <fullName evidence="3">YD repeat-containing protein</fullName>
    </recommendedName>
</protein>
<name>A0A3D9CZ29_9FLAO</name>
<feature type="non-terminal residue" evidence="1">
    <location>
        <position position="911"/>
    </location>
</feature>
<gene>
    <name evidence="1" type="ORF">DRF60_20725</name>
</gene>
<dbReference type="Proteomes" id="UP000257030">
    <property type="component" value="Unassembled WGS sequence"/>
</dbReference>
<comment type="caution">
    <text evidence="1">The sequence shown here is derived from an EMBL/GenBank/DDBJ whole genome shotgun (WGS) entry which is preliminary data.</text>
</comment>
<sequence length="911" mass="100796">MGILLIGSYIYAQSGGNGTEEENFIPQITPPSPTAYALGNYGNTPVGLFTGSPSVSVPLLMYKTNHITVPISLFYGSNGIKVDDVSTNVGLGWNLNFGGVITRTVRDRADETSTHIIPPENVTGGYTNPVTNQFLHTIVNGSPSLDTEADVYSFNFNGNSGKFFYDLNNQPHIVDQQAIKIERIGSATGDGQDFLLTLPAGEKYYFEAKERSTLRTSGSGDGSANPISSSITAWYLTKIIHPKGDEIYFIYSDAPLLSYITSQAQVLKMSVGFPYAQPSCQGSGYIKAPALAPITDNNMDLNGKRIQTITSNNPNFGTIAFTYESDYTSQDIEGNARITNIRQTDRNGTTVENIVLNYLNTVNKRNFLSSVIFKDPTKVYSFDYESPTQFPVRLSFSQDRWGYYNGKFNTNLVPANIPDHNLKNYNYGGANKDPDPNFAKIGMLKRITYPTKGYTDLEYEGNTYWGEKTIYPVVTTKNLSIKNTISVDDFVSTSFTFTSPVTQTVNISGSAVFNTQCSDQTHPPVGLIHGANFYKMMQGSPTPVGSNYQFLGNEEVFFEAAAGQTYTITIDAGRCTYTRASINYYATAPQVITTNLDTGGIRIKSTKDIDSPTSQNLYKRYYYAHKDALNHSSGKEGNNPYYTDIVKWQVKCPATGSLECSFVENSAVVLTASSIIPLYNTETSSCLYPYVTISEGGDQFEEGGEMKEFKIRRDNAGSSVWGSRGKSSTPWSNKGWDNGTELKSTILRKNASSLEIIQEKENVYEKNDTYTFELKNFVGRQLFNIACPTGYDSHPYTCTAVDVSAPNNKCTGLSAGTTVSLLQLDNFSVTDYRLISSWHYLKSQKTTEYLNGTPVATQTEFFYNNPVHYQLNKQKTTFPDGTIDETNYSYAHEKANQKLINANMIGIPLET</sequence>